<keyword evidence="10" id="KW-1185">Reference proteome</keyword>
<sequence length="454" mass="52109">MAGNQRVCLIGAGPSGMSFLYHNSKLKAAGKKCADVVCYEKQSNWGGLWNYTWRTGLDEHGELCHGSQYRDLWSNGPKECLEYPDYTFYDHFGKVLPSFPPRAVLFDYLQGRWNKSNLRNYVTFNTVVKSVTFNKETDDFTVMVKDLSIDKDLPPERFSHVIVASGHFSVPVVPYFDGIDMFPGRVLHSHDFRRAREFKGQRLLVVGAKYSAEDIAMQCRKMGSGNVVCCYRTKPMGFSNWPAGIEERPLLTKVIGNTIHFKDGTTAEVDVIILCTGYMYHFPFMSESLRLKTKTELYPDGLYKGTVWMGGGNNKLMYLGMQDQYYSFTMFDIQAEWACAVVAGHLKLPNRRQMEADIKVWREEQKLLKDCYEDIAYQTKFVCDLASEVGCKYNLDVSALYNKWEDDRFANITTYRDQTFTSVFSGKTGIKHHTPWFKAFDDSLETFVNQTPNK</sequence>
<dbReference type="FunFam" id="3.50.50.60:FF:000138">
    <property type="entry name" value="Flavin-containing monooxygenase"/>
    <property type="match status" value="1"/>
</dbReference>
<dbReference type="GO" id="GO:0050660">
    <property type="term" value="F:flavin adenine dinucleotide binding"/>
    <property type="evidence" value="ECO:0007669"/>
    <property type="project" value="InterPro"/>
</dbReference>
<dbReference type="EMBL" id="NEDP02004037">
    <property type="protein sequence ID" value="OWF47072.1"/>
    <property type="molecule type" value="Genomic_DNA"/>
</dbReference>
<dbReference type="AlphaFoldDB" id="A0A210QEA0"/>
<dbReference type="GO" id="GO:0004499">
    <property type="term" value="F:N,N-dimethylaniline monooxygenase activity"/>
    <property type="evidence" value="ECO:0007669"/>
    <property type="project" value="InterPro"/>
</dbReference>
<dbReference type="InterPro" id="IPR000960">
    <property type="entry name" value="Flavin_mOase"/>
</dbReference>
<gene>
    <name evidence="9" type="ORF">KP79_PYT12560</name>
</gene>
<evidence type="ECO:0000256" key="3">
    <source>
        <dbReference type="ARBA" id="ARBA00022630"/>
    </source>
</evidence>
<dbReference type="PRINTS" id="PR00370">
    <property type="entry name" value="FMOXYGENASE"/>
</dbReference>
<reference evidence="9 10" key="1">
    <citation type="journal article" date="2017" name="Nat. Ecol. Evol.">
        <title>Scallop genome provides insights into evolution of bilaterian karyotype and development.</title>
        <authorList>
            <person name="Wang S."/>
            <person name="Zhang J."/>
            <person name="Jiao W."/>
            <person name="Li J."/>
            <person name="Xun X."/>
            <person name="Sun Y."/>
            <person name="Guo X."/>
            <person name="Huan P."/>
            <person name="Dong B."/>
            <person name="Zhang L."/>
            <person name="Hu X."/>
            <person name="Sun X."/>
            <person name="Wang J."/>
            <person name="Zhao C."/>
            <person name="Wang Y."/>
            <person name="Wang D."/>
            <person name="Huang X."/>
            <person name="Wang R."/>
            <person name="Lv J."/>
            <person name="Li Y."/>
            <person name="Zhang Z."/>
            <person name="Liu B."/>
            <person name="Lu W."/>
            <person name="Hui Y."/>
            <person name="Liang J."/>
            <person name="Zhou Z."/>
            <person name="Hou R."/>
            <person name="Li X."/>
            <person name="Liu Y."/>
            <person name="Li H."/>
            <person name="Ning X."/>
            <person name="Lin Y."/>
            <person name="Zhao L."/>
            <person name="Xing Q."/>
            <person name="Dou J."/>
            <person name="Li Y."/>
            <person name="Mao J."/>
            <person name="Guo H."/>
            <person name="Dou H."/>
            <person name="Li T."/>
            <person name="Mu C."/>
            <person name="Jiang W."/>
            <person name="Fu Q."/>
            <person name="Fu X."/>
            <person name="Miao Y."/>
            <person name="Liu J."/>
            <person name="Yu Q."/>
            <person name="Li R."/>
            <person name="Liao H."/>
            <person name="Li X."/>
            <person name="Kong Y."/>
            <person name="Jiang Z."/>
            <person name="Chourrout D."/>
            <person name="Li R."/>
            <person name="Bao Z."/>
        </authorList>
    </citation>
    <scope>NUCLEOTIDE SEQUENCE [LARGE SCALE GENOMIC DNA]</scope>
    <source>
        <strain evidence="9 10">PY_sf001</strain>
    </source>
</reference>
<dbReference type="InterPro" id="IPR050346">
    <property type="entry name" value="FMO-like"/>
</dbReference>
<comment type="caution">
    <text evidence="9">The sequence shown here is derived from an EMBL/GenBank/DDBJ whole genome shotgun (WGS) entry which is preliminary data.</text>
</comment>
<protein>
    <recommendedName>
        <fullName evidence="8">Flavin-containing monooxygenase</fullName>
        <ecNumber evidence="8">1.-.-.-</ecNumber>
    </recommendedName>
</protein>
<evidence type="ECO:0000256" key="6">
    <source>
        <dbReference type="ARBA" id="ARBA00023002"/>
    </source>
</evidence>
<evidence type="ECO:0000256" key="2">
    <source>
        <dbReference type="ARBA" id="ARBA00009183"/>
    </source>
</evidence>
<evidence type="ECO:0000256" key="5">
    <source>
        <dbReference type="ARBA" id="ARBA00022857"/>
    </source>
</evidence>
<evidence type="ECO:0000256" key="7">
    <source>
        <dbReference type="ARBA" id="ARBA00023033"/>
    </source>
</evidence>
<dbReference type="InterPro" id="IPR020946">
    <property type="entry name" value="Flavin_mOase-like"/>
</dbReference>
<keyword evidence="6 8" id="KW-0560">Oxidoreductase</keyword>
<keyword evidence="5" id="KW-0521">NADP</keyword>
<evidence type="ECO:0000256" key="8">
    <source>
        <dbReference type="RuleBase" id="RU361177"/>
    </source>
</evidence>
<dbReference type="PIRSF" id="PIRSF000332">
    <property type="entry name" value="FMO"/>
    <property type="match status" value="1"/>
</dbReference>
<comment type="similarity">
    <text evidence="2 8">Belongs to the FMO family.</text>
</comment>
<dbReference type="GO" id="GO:0050661">
    <property type="term" value="F:NADP binding"/>
    <property type="evidence" value="ECO:0007669"/>
    <property type="project" value="InterPro"/>
</dbReference>
<dbReference type="Gene3D" id="3.50.50.60">
    <property type="entry name" value="FAD/NAD(P)-binding domain"/>
    <property type="match status" value="2"/>
</dbReference>
<evidence type="ECO:0000256" key="4">
    <source>
        <dbReference type="ARBA" id="ARBA00022827"/>
    </source>
</evidence>
<dbReference type="SUPFAM" id="SSF51905">
    <property type="entry name" value="FAD/NAD(P)-binding domain"/>
    <property type="match status" value="2"/>
</dbReference>
<keyword evidence="3 8" id="KW-0285">Flavoprotein</keyword>
<dbReference type="OrthoDB" id="66881at2759"/>
<comment type="cofactor">
    <cofactor evidence="1 8">
        <name>FAD</name>
        <dbReference type="ChEBI" id="CHEBI:57692"/>
    </cofactor>
</comment>
<dbReference type="Proteomes" id="UP000242188">
    <property type="component" value="Unassembled WGS sequence"/>
</dbReference>
<dbReference type="InterPro" id="IPR036188">
    <property type="entry name" value="FAD/NAD-bd_sf"/>
</dbReference>
<proteinExistence type="inferred from homology"/>
<dbReference type="Pfam" id="PF00743">
    <property type="entry name" value="FMO-like"/>
    <property type="match status" value="2"/>
</dbReference>
<evidence type="ECO:0000256" key="1">
    <source>
        <dbReference type="ARBA" id="ARBA00001974"/>
    </source>
</evidence>
<evidence type="ECO:0000313" key="9">
    <source>
        <dbReference type="EMBL" id="OWF47072.1"/>
    </source>
</evidence>
<organism evidence="9 10">
    <name type="scientific">Mizuhopecten yessoensis</name>
    <name type="common">Japanese scallop</name>
    <name type="synonym">Patinopecten yessoensis</name>
    <dbReference type="NCBI Taxonomy" id="6573"/>
    <lineage>
        <taxon>Eukaryota</taxon>
        <taxon>Metazoa</taxon>
        <taxon>Spiralia</taxon>
        <taxon>Lophotrochozoa</taxon>
        <taxon>Mollusca</taxon>
        <taxon>Bivalvia</taxon>
        <taxon>Autobranchia</taxon>
        <taxon>Pteriomorphia</taxon>
        <taxon>Pectinida</taxon>
        <taxon>Pectinoidea</taxon>
        <taxon>Pectinidae</taxon>
        <taxon>Mizuhopecten</taxon>
    </lineage>
</organism>
<name>A0A210QEA0_MIZYE</name>
<keyword evidence="4 8" id="KW-0274">FAD</keyword>
<accession>A0A210QEA0</accession>
<dbReference type="PANTHER" id="PTHR23023">
    <property type="entry name" value="DIMETHYLANILINE MONOOXYGENASE"/>
    <property type="match status" value="1"/>
</dbReference>
<dbReference type="EC" id="1.-.-.-" evidence="8"/>
<evidence type="ECO:0000313" key="10">
    <source>
        <dbReference type="Proteomes" id="UP000242188"/>
    </source>
</evidence>
<keyword evidence="7 8" id="KW-0503">Monooxygenase</keyword>